<dbReference type="EMBL" id="BAHC01000247">
    <property type="protein sequence ID" value="GAB93924.1"/>
    <property type="molecule type" value="Genomic_DNA"/>
</dbReference>
<dbReference type="RefSeq" id="WP_006339570.1">
    <property type="nucleotide sequence ID" value="NZ_BAHC01000247.1"/>
</dbReference>
<evidence type="ECO:0008006" key="3">
    <source>
        <dbReference type="Google" id="ProtNLM"/>
    </source>
</evidence>
<dbReference type="Proteomes" id="UP000008363">
    <property type="component" value="Unassembled WGS sequence"/>
</dbReference>
<evidence type="ECO:0000313" key="2">
    <source>
        <dbReference type="Proteomes" id="UP000008363"/>
    </source>
</evidence>
<accession>K6X560</accession>
<reference evidence="1 2" key="1">
    <citation type="submission" date="2012-08" db="EMBL/GenBank/DDBJ databases">
        <title>Whole genome shotgun sequence of Gordonia rhizosphera NBRC 16068.</title>
        <authorList>
            <person name="Takarada H."/>
            <person name="Isaki S."/>
            <person name="Hosoyama A."/>
            <person name="Tsuchikane K."/>
            <person name="Katsumata H."/>
            <person name="Baba S."/>
            <person name="Ohji S."/>
            <person name="Yamazaki S."/>
            <person name="Fujita N."/>
        </authorList>
    </citation>
    <scope>NUCLEOTIDE SEQUENCE [LARGE SCALE GENOMIC DNA]</scope>
    <source>
        <strain evidence="1 2">NBRC 16068</strain>
    </source>
</reference>
<evidence type="ECO:0000313" key="1">
    <source>
        <dbReference type="EMBL" id="GAB93924.1"/>
    </source>
</evidence>
<proteinExistence type="predicted"/>
<comment type="caution">
    <text evidence="1">The sequence shown here is derived from an EMBL/GenBank/DDBJ whole genome shotgun (WGS) entry which is preliminary data.</text>
</comment>
<protein>
    <recommendedName>
        <fullName evidence="3">Metalloprotease</fullName>
    </recommendedName>
</protein>
<gene>
    <name evidence="1" type="ORF">GORHZ_247_00620</name>
</gene>
<name>K6X560_9ACTN</name>
<dbReference type="OrthoDB" id="4372890at2"/>
<dbReference type="AlphaFoldDB" id="K6X560"/>
<dbReference type="STRING" id="1108045.GORHZ_247_00620"/>
<organism evidence="1 2">
    <name type="scientific">Gordonia rhizosphera NBRC 16068</name>
    <dbReference type="NCBI Taxonomy" id="1108045"/>
    <lineage>
        <taxon>Bacteria</taxon>
        <taxon>Bacillati</taxon>
        <taxon>Actinomycetota</taxon>
        <taxon>Actinomycetes</taxon>
        <taxon>Mycobacteriales</taxon>
        <taxon>Gordoniaceae</taxon>
        <taxon>Gordonia</taxon>
    </lineage>
</organism>
<keyword evidence="2" id="KW-1185">Reference proteome</keyword>
<sequence>MAGPRSADRARTTRVAARVTIGALAVLASIVFAQISPATAAPIGTTHVTPDRGACGDHGGVRSVSCAAHLTERWMRRMGLGDVVRETVLVAPVGAGLWRSSTTGGICGFGAAGKLGLGLHHCDHRTFVYPSQDFMLLSDDVTTVTALAHESAHGVHERAGLDPVAITLSFDGHRLLPLELSADCWAGMALRWFVDEGMLAATARAGAQGLLRAAAGGLGHGSAQQRQSAFDAGYLQGATACNRLLGTPTFPAGP</sequence>